<dbReference type="SUPFAM" id="SSF55961">
    <property type="entry name" value="Bet v1-like"/>
    <property type="match status" value="1"/>
</dbReference>
<evidence type="ECO:0000313" key="3">
    <source>
        <dbReference type="Proteomes" id="UP001164803"/>
    </source>
</evidence>
<gene>
    <name evidence="2" type="ORF">NZD86_00380</name>
</gene>
<dbReference type="RefSeq" id="WP_268044508.1">
    <property type="nucleotide sequence ID" value="NZ_CP104064.1"/>
</dbReference>
<reference evidence="2" key="1">
    <citation type="submission" date="2022-08" db="EMBL/GenBank/DDBJ databases">
        <title>Alicyclobacillus dauci DSM2870, complete genome.</title>
        <authorList>
            <person name="Wang Q."/>
            <person name="Cai R."/>
            <person name="Wang Z."/>
        </authorList>
    </citation>
    <scope>NUCLEOTIDE SEQUENCE</scope>
    <source>
        <strain evidence="2">DSM 28700</strain>
    </source>
</reference>
<feature type="compositionally biased region" description="Basic residues" evidence="1">
    <location>
        <begin position="1"/>
        <end position="11"/>
    </location>
</feature>
<evidence type="ECO:0000313" key="2">
    <source>
        <dbReference type="EMBL" id="WAH37074.1"/>
    </source>
</evidence>
<dbReference type="PANTHER" id="PTHR38588">
    <property type="entry name" value="BLL0334 PROTEIN"/>
    <property type="match status" value="1"/>
</dbReference>
<dbReference type="Proteomes" id="UP001164803">
    <property type="component" value="Chromosome"/>
</dbReference>
<feature type="region of interest" description="Disordered" evidence="1">
    <location>
        <begin position="1"/>
        <end position="24"/>
    </location>
</feature>
<keyword evidence="3" id="KW-1185">Reference proteome</keyword>
<dbReference type="Pfam" id="PF06240">
    <property type="entry name" value="COXG"/>
    <property type="match status" value="1"/>
</dbReference>
<name>A0ABY6Z2U7_9BACL</name>
<dbReference type="InterPro" id="IPR023393">
    <property type="entry name" value="START-like_dom_sf"/>
</dbReference>
<dbReference type="EMBL" id="CP104064">
    <property type="protein sequence ID" value="WAH37074.1"/>
    <property type="molecule type" value="Genomic_DNA"/>
</dbReference>
<proteinExistence type="predicted"/>
<organism evidence="2 3">
    <name type="scientific">Alicyclobacillus dauci</name>
    <dbReference type="NCBI Taxonomy" id="1475485"/>
    <lineage>
        <taxon>Bacteria</taxon>
        <taxon>Bacillati</taxon>
        <taxon>Bacillota</taxon>
        <taxon>Bacilli</taxon>
        <taxon>Bacillales</taxon>
        <taxon>Alicyclobacillaceae</taxon>
        <taxon>Alicyclobacillus</taxon>
    </lineage>
</organism>
<dbReference type="Gene3D" id="3.30.530.20">
    <property type="match status" value="1"/>
</dbReference>
<dbReference type="PANTHER" id="PTHR38588:SF1">
    <property type="entry name" value="BLL0334 PROTEIN"/>
    <property type="match status" value="1"/>
</dbReference>
<protein>
    <submittedName>
        <fullName evidence="2">SRPBCC domain-containing protein</fullName>
    </submittedName>
</protein>
<accession>A0ABY6Z2U7</accession>
<dbReference type="InterPro" id="IPR010419">
    <property type="entry name" value="CO_DH_gsu"/>
</dbReference>
<evidence type="ECO:0000256" key="1">
    <source>
        <dbReference type="SAM" id="MobiDB-lite"/>
    </source>
</evidence>
<sequence length="133" mass="14480">MGKNAGHHCHGSRIPGVEEATETSDDHYEVKIVTKLGPISLRFKGNADLAINQEEHTMEAGVSMSDSRSGNVYGKFNMALVPDDEGNRSSLQIEADLVIAGKLGELAQPLIKRKADQLVREFSTNITQYLQAA</sequence>